<organism evidence="4 5">
    <name type="scientific">Microbacterium tenebrionis</name>
    <dbReference type="NCBI Taxonomy" id="2830665"/>
    <lineage>
        <taxon>Bacteria</taxon>
        <taxon>Bacillati</taxon>
        <taxon>Actinomycetota</taxon>
        <taxon>Actinomycetes</taxon>
        <taxon>Micrococcales</taxon>
        <taxon>Microbacteriaceae</taxon>
        <taxon>Microbacterium</taxon>
    </lineage>
</organism>
<reference evidence="4" key="1">
    <citation type="submission" date="2021-04" db="EMBL/GenBank/DDBJ databases">
        <title>Microbacterium tenobrionis sp. nov. and Microbacterium allomyrinae sp. nov., isolated from larvae of Tenobrio molitor and Allomyrina dichotoma, respectively.</title>
        <authorList>
            <person name="Lee S.D."/>
        </authorList>
    </citation>
    <scope>NUCLEOTIDE SEQUENCE</scope>
    <source>
        <strain evidence="4">YMB-B2</strain>
    </source>
</reference>
<dbReference type="CDD" id="cd00143">
    <property type="entry name" value="PP2Cc"/>
    <property type="match status" value="1"/>
</dbReference>
<proteinExistence type="predicted"/>
<feature type="region of interest" description="Disordered" evidence="1">
    <location>
        <begin position="409"/>
        <end position="451"/>
    </location>
</feature>
<dbReference type="SUPFAM" id="SSF81606">
    <property type="entry name" value="PP2C-like"/>
    <property type="match status" value="1"/>
</dbReference>
<name>A0A9X1LMQ2_9MICO</name>
<keyword evidence="2" id="KW-1133">Transmembrane helix</keyword>
<feature type="compositionally biased region" description="Polar residues" evidence="1">
    <location>
        <begin position="430"/>
        <end position="451"/>
    </location>
</feature>
<dbReference type="AlphaFoldDB" id="A0A9X1LMQ2"/>
<dbReference type="SMART" id="SM00331">
    <property type="entry name" value="PP2C_SIG"/>
    <property type="match status" value="1"/>
</dbReference>
<evidence type="ECO:0000259" key="3">
    <source>
        <dbReference type="PROSITE" id="PS51746"/>
    </source>
</evidence>
<dbReference type="Proteomes" id="UP001139289">
    <property type="component" value="Unassembled WGS sequence"/>
</dbReference>
<evidence type="ECO:0000256" key="1">
    <source>
        <dbReference type="SAM" id="MobiDB-lite"/>
    </source>
</evidence>
<accession>A0A9X1LMQ2</accession>
<dbReference type="InterPro" id="IPR001932">
    <property type="entry name" value="PPM-type_phosphatase-like_dom"/>
</dbReference>
<keyword evidence="2" id="KW-0472">Membrane</keyword>
<dbReference type="Pfam" id="PF13672">
    <property type="entry name" value="PP2C_2"/>
    <property type="match status" value="1"/>
</dbReference>
<evidence type="ECO:0000313" key="5">
    <source>
        <dbReference type="Proteomes" id="UP001139289"/>
    </source>
</evidence>
<dbReference type="EMBL" id="JAGTTM010000001">
    <property type="protein sequence ID" value="MCC2028461.1"/>
    <property type="molecule type" value="Genomic_DNA"/>
</dbReference>
<evidence type="ECO:0000313" key="4">
    <source>
        <dbReference type="EMBL" id="MCC2028461.1"/>
    </source>
</evidence>
<feature type="transmembrane region" description="Helical" evidence="2">
    <location>
        <begin position="311"/>
        <end position="334"/>
    </location>
</feature>
<dbReference type="Gene3D" id="3.60.40.10">
    <property type="entry name" value="PPM-type phosphatase domain"/>
    <property type="match status" value="1"/>
</dbReference>
<dbReference type="PROSITE" id="PS51746">
    <property type="entry name" value="PPM_2"/>
    <property type="match status" value="1"/>
</dbReference>
<keyword evidence="2" id="KW-0812">Transmembrane</keyword>
<comment type="caution">
    <text evidence="4">The sequence shown here is derived from an EMBL/GenBank/DDBJ whole genome shotgun (WGS) entry which is preliminary data.</text>
</comment>
<evidence type="ECO:0000256" key="2">
    <source>
        <dbReference type="SAM" id="Phobius"/>
    </source>
</evidence>
<dbReference type="RefSeq" id="WP_227529716.1">
    <property type="nucleotide sequence ID" value="NZ_JAGTTM010000001.1"/>
</dbReference>
<dbReference type="SMART" id="SM00332">
    <property type="entry name" value="PP2Cc"/>
    <property type="match status" value="1"/>
</dbReference>
<protein>
    <submittedName>
        <fullName evidence="4">Serine/threonine-protein phosphatase</fullName>
    </submittedName>
</protein>
<dbReference type="InterPro" id="IPR036457">
    <property type="entry name" value="PPM-type-like_dom_sf"/>
</dbReference>
<feature type="domain" description="PPM-type phosphatase" evidence="3">
    <location>
        <begin position="3"/>
        <end position="239"/>
    </location>
</feature>
<gene>
    <name evidence="4" type="ORF">KEC56_02800</name>
</gene>
<feature type="compositionally biased region" description="Pro residues" evidence="1">
    <location>
        <begin position="417"/>
        <end position="429"/>
    </location>
</feature>
<keyword evidence="5" id="KW-1185">Reference proteome</keyword>
<sequence length="451" mass="47902">MVFEGSASAISHTGKVRSNNQDSGYAGANLFAVADGMGGHAGGDVASTIAIQHLERLDQAFSSTDDAQASLQAAATSAAGDLIRAAKEQPELAGLGTTVSAIIMVDDHAVIGHIGDSRIYLYRDDELTQITADHTFVQRLVDSGRITPEEARYHPRRSVLMRVLSDMDNDPELDMFVMPTLPGDRWLLCSDGLSGVVDEAHILKAMRLGLPPGRTADNLLKQALDGGAPDNVTIVLVDVGGQHPLSSGTPTIVGAASTPSGVLIPPERAPRTSWLHPVRQAANEPSHFEPAADYLEELIEEDRRRARRRRIGWIAALVVFVLSLTGAGILAYNWTQTRYFVGADEDSVVIFQGVQQNIGPISLSAELEDTGILLANLPAYQRATVERTITARSLSDAMAIVERLRAGEEAVVGQTPSPAPTTSPVPLPTETPNGSPAESGTTTTNDGEVIG</sequence>